<sequence>MNLPSEAQGAVMCSYRLLRTAGDGAKRLDVRFGPGIVVWGAPDDQFEAIEDDVAA</sequence>
<dbReference type="RefSeq" id="WP_243068592.1">
    <property type="nucleotide sequence ID" value="NZ_JAIVFK010000005.1"/>
</dbReference>
<keyword evidence="2" id="KW-1185">Reference proteome</keyword>
<dbReference type="Proteomes" id="UP001139104">
    <property type="component" value="Unassembled WGS sequence"/>
</dbReference>
<name>A0ABS9ZCR5_9HYPH</name>
<protein>
    <submittedName>
        <fullName evidence="1">Uncharacterized protein</fullName>
    </submittedName>
</protein>
<reference evidence="1" key="1">
    <citation type="journal article" date="2022" name="ISME J.">
        <title>Identification of active gaseous-alkane degraders at natural gas seeps.</title>
        <authorList>
            <person name="Farhan Ul Haque M."/>
            <person name="Hernandez M."/>
            <person name="Crombie A.T."/>
            <person name="Murrell J.C."/>
        </authorList>
    </citation>
    <scope>NUCLEOTIDE SEQUENCE</scope>
    <source>
        <strain evidence="1">PC2</strain>
    </source>
</reference>
<evidence type="ECO:0000313" key="1">
    <source>
        <dbReference type="EMBL" id="MCI4684706.1"/>
    </source>
</evidence>
<evidence type="ECO:0000313" key="2">
    <source>
        <dbReference type="Proteomes" id="UP001139104"/>
    </source>
</evidence>
<accession>A0ABS9ZCR5</accession>
<dbReference type="EMBL" id="JAIVFP010000001">
    <property type="protein sequence ID" value="MCI4684706.1"/>
    <property type="molecule type" value="Genomic_DNA"/>
</dbReference>
<comment type="caution">
    <text evidence="1">The sequence shown here is derived from an EMBL/GenBank/DDBJ whole genome shotgun (WGS) entry which is preliminary data.</text>
</comment>
<gene>
    <name evidence="1" type="ORF">K2U94_18355</name>
</gene>
<organism evidence="1 2">
    <name type="scientific">Candidatus Rhodoblastus alkanivorans</name>
    <dbReference type="NCBI Taxonomy" id="2954117"/>
    <lineage>
        <taxon>Bacteria</taxon>
        <taxon>Pseudomonadati</taxon>
        <taxon>Pseudomonadota</taxon>
        <taxon>Alphaproteobacteria</taxon>
        <taxon>Hyphomicrobiales</taxon>
        <taxon>Rhodoblastaceae</taxon>
        <taxon>Rhodoblastus</taxon>
    </lineage>
</organism>
<proteinExistence type="predicted"/>